<keyword evidence="6" id="KW-0496">Mitochondrion</keyword>
<dbReference type="PANTHER" id="PTHR13184">
    <property type="entry name" value="37S RIBOSOMAL PROTEIN S22"/>
    <property type="match status" value="1"/>
</dbReference>
<keyword evidence="5" id="KW-0411">Iron-sulfur</keyword>
<evidence type="ECO:0000256" key="2">
    <source>
        <dbReference type="ARBA" id="ARBA00022723"/>
    </source>
</evidence>
<name>A0A8H3DFL2_9AGAM</name>
<feature type="compositionally biased region" description="Pro residues" evidence="8">
    <location>
        <begin position="313"/>
        <end position="323"/>
    </location>
</feature>
<feature type="compositionally biased region" description="Polar residues" evidence="8">
    <location>
        <begin position="629"/>
        <end position="641"/>
    </location>
</feature>
<keyword evidence="3" id="KW-0809">Transit peptide</keyword>
<proteinExistence type="predicted"/>
<evidence type="ECO:0000313" key="10">
    <source>
        <dbReference type="Proteomes" id="UP000663843"/>
    </source>
</evidence>
<feature type="compositionally biased region" description="Polar residues" evidence="8">
    <location>
        <begin position="290"/>
        <end position="301"/>
    </location>
</feature>
<dbReference type="GO" id="GO:0051536">
    <property type="term" value="F:iron-sulfur cluster binding"/>
    <property type="evidence" value="ECO:0007669"/>
    <property type="project" value="UniProtKB-KW"/>
</dbReference>
<feature type="compositionally biased region" description="Basic and acidic residues" evidence="8">
    <location>
        <begin position="735"/>
        <end position="747"/>
    </location>
</feature>
<dbReference type="GO" id="GO:0003735">
    <property type="term" value="F:structural constituent of ribosome"/>
    <property type="evidence" value="ECO:0007669"/>
    <property type="project" value="TreeGrafter"/>
</dbReference>
<dbReference type="InterPro" id="IPR052571">
    <property type="entry name" value="Mt_RNA_Methyltransferase"/>
</dbReference>
<sequence>STTAEGMNFRATLTRLRQNAINAQYAPNAPLQLDPSLSQLLHDTDLSLLRKFRHGSKHYVERPELQVEEAGAFSNIPPEYEGYGIAEREEEVQEPSYWDSPREERRSPAAVYGTKHVGMVVLPWELERAVGKVIEGSDKHQLRSDAKRLFLYPTPPNTQPATSSSGPSKLPRRMEDTRSSNLKPEWQLTSTAPSLSFSTKGNYKTVVQLGPRDALAFTAIAMPAHYAATANVFREISRRMAGPGKGEDRIETVIDFGGKSGQGLWAALIAFREPTTAPEAKHDAPESPDENTNPTSWTPISASPHHQRVGPSSTPPTPSPPAPSSASESMENDVELDHNQSWTASTLKKYILLDSRRGLTEMARRLVKETDMGECEVLYQDFWGKASAHTSAHPTNTRPPIPERALALCAFTLSELPSGTARKRMVKEMWESGAEWMVIIDHGTASGFDSVAQARELLLELGRQELNSQSEEAQENSRALGSHVVAPCPHSHACPLHSSPNTRDICHFTQRVQTPPFLRHTKHSREGHEDVAYSYVAIRRGQGPMIHNTQKYGSLLANGLVGAVGRESAAKAPLDEDSGNSKRKSQTKRKGSDRDGRQVLEIGADGVWSGLADTGAMEQEVGGNRHHPSQTQEPAESNGQGSEEDVLRSAIGTWPRIIYPPMKRSGHVIMDTCTNEGSIARITIPRSQGKQAYYDARKANWGDAFPHPPRITPLIRTRGIRRLGPTHSTTTADRTNVESESSEHPDLPSDDGIEGDRINAFETELGAEPSRRMVKDKTKRKGLREARRRAADIDSTHSSMEMENWIDKEAGQLAARIEAEMERSWVESQSDKRAE</sequence>
<dbReference type="GO" id="GO:0008168">
    <property type="term" value="F:methyltransferase activity"/>
    <property type="evidence" value="ECO:0007669"/>
    <property type="project" value="InterPro"/>
</dbReference>
<gene>
    <name evidence="9" type="ORF">RDB_LOCUS165629</name>
</gene>
<comment type="caution">
    <text evidence="9">The sequence shown here is derived from an EMBL/GenBank/DDBJ whole genome shotgun (WGS) entry which is preliminary data.</text>
</comment>
<protein>
    <submittedName>
        <fullName evidence="9">Uncharacterized protein</fullName>
    </submittedName>
</protein>
<feature type="region of interest" description="Disordered" evidence="8">
    <location>
        <begin position="275"/>
        <end position="339"/>
    </location>
</feature>
<reference evidence="9" key="1">
    <citation type="submission" date="2021-01" db="EMBL/GenBank/DDBJ databases">
        <authorList>
            <person name="Kaushik A."/>
        </authorList>
    </citation>
    <scope>NUCLEOTIDE SEQUENCE</scope>
    <source>
        <strain evidence="9">AG2-2IIIB</strain>
    </source>
</reference>
<evidence type="ECO:0000313" key="9">
    <source>
        <dbReference type="EMBL" id="CAE6521236.1"/>
    </source>
</evidence>
<accession>A0A8H3DFL2</accession>
<comment type="subcellular location">
    <subcellularLocation>
        <location evidence="1">Mitochondrion</location>
    </subcellularLocation>
</comment>
<dbReference type="EMBL" id="CAJMWT010006928">
    <property type="protein sequence ID" value="CAE6521236.1"/>
    <property type="molecule type" value="Genomic_DNA"/>
</dbReference>
<dbReference type="InterPro" id="IPR015324">
    <property type="entry name" value="Ribosomal_Rsm22-like"/>
</dbReference>
<dbReference type="GO" id="GO:0046872">
    <property type="term" value="F:metal ion binding"/>
    <property type="evidence" value="ECO:0007669"/>
    <property type="project" value="UniProtKB-KW"/>
</dbReference>
<dbReference type="GO" id="GO:0006412">
    <property type="term" value="P:translation"/>
    <property type="evidence" value="ECO:0007669"/>
    <property type="project" value="InterPro"/>
</dbReference>
<evidence type="ECO:0000256" key="1">
    <source>
        <dbReference type="ARBA" id="ARBA00004173"/>
    </source>
</evidence>
<evidence type="ECO:0000256" key="4">
    <source>
        <dbReference type="ARBA" id="ARBA00023004"/>
    </source>
</evidence>
<feature type="compositionally biased region" description="Basic and acidic residues" evidence="8">
    <location>
        <begin position="783"/>
        <end position="795"/>
    </location>
</feature>
<dbReference type="GO" id="GO:0005763">
    <property type="term" value="C:mitochondrial small ribosomal subunit"/>
    <property type="evidence" value="ECO:0007669"/>
    <property type="project" value="TreeGrafter"/>
</dbReference>
<feature type="region of interest" description="Disordered" evidence="8">
    <location>
        <begin position="722"/>
        <end position="755"/>
    </location>
</feature>
<feature type="region of interest" description="Disordered" evidence="8">
    <location>
        <begin position="620"/>
        <end position="645"/>
    </location>
</feature>
<evidence type="ECO:0000256" key="3">
    <source>
        <dbReference type="ARBA" id="ARBA00022946"/>
    </source>
</evidence>
<comment type="function">
    <text evidence="7">Mitochondrial ribosome (mitoribosome) assembly factor. Binds at the interface of the head and body domains of the mitochondrial small ribosomal subunit (mt-SSU), occluding the mRNA channel and preventing compaction of the head domain towards the body. Probable inactive methyltransferase: retains the characteristic folding and ability to bind S-adenosyl-L-methionine, but it probably lost its methyltransferase activity.</text>
</comment>
<evidence type="ECO:0000256" key="8">
    <source>
        <dbReference type="SAM" id="MobiDB-lite"/>
    </source>
</evidence>
<feature type="region of interest" description="Disordered" evidence="8">
    <location>
        <begin position="569"/>
        <end position="599"/>
    </location>
</feature>
<keyword evidence="4" id="KW-0408">Iron</keyword>
<feature type="region of interest" description="Disordered" evidence="8">
    <location>
        <begin position="150"/>
        <end position="181"/>
    </location>
</feature>
<feature type="region of interest" description="Disordered" evidence="8">
    <location>
        <begin position="770"/>
        <end position="796"/>
    </location>
</feature>
<organism evidence="9 10">
    <name type="scientific">Rhizoctonia solani</name>
    <dbReference type="NCBI Taxonomy" id="456999"/>
    <lineage>
        <taxon>Eukaryota</taxon>
        <taxon>Fungi</taxon>
        <taxon>Dikarya</taxon>
        <taxon>Basidiomycota</taxon>
        <taxon>Agaricomycotina</taxon>
        <taxon>Agaricomycetes</taxon>
        <taxon>Cantharellales</taxon>
        <taxon>Ceratobasidiaceae</taxon>
        <taxon>Rhizoctonia</taxon>
    </lineage>
</organism>
<keyword evidence="2" id="KW-0479">Metal-binding</keyword>
<dbReference type="AlphaFoldDB" id="A0A8H3DFL2"/>
<evidence type="ECO:0000256" key="6">
    <source>
        <dbReference type="ARBA" id="ARBA00023128"/>
    </source>
</evidence>
<evidence type="ECO:0000256" key="7">
    <source>
        <dbReference type="ARBA" id="ARBA00045681"/>
    </source>
</evidence>
<feature type="non-terminal residue" evidence="9">
    <location>
        <position position="1"/>
    </location>
</feature>
<dbReference type="PANTHER" id="PTHR13184:SF5">
    <property type="entry name" value="METHYLTRANSFERASE-LIKE PROTEIN 17, MITOCHONDRIAL"/>
    <property type="match status" value="1"/>
</dbReference>
<dbReference type="Proteomes" id="UP000663843">
    <property type="component" value="Unassembled WGS sequence"/>
</dbReference>
<dbReference type="Pfam" id="PF09243">
    <property type="entry name" value="Rsm22"/>
    <property type="match status" value="2"/>
</dbReference>
<evidence type="ECO:0000256" key="5">
    <source>
        <dbReference type="ARBA" id="ARBA00023014"/>
    </source>
</evidence>